<dbReference type="GO" id="GO:0005737">
    <property type="term" value="C:cytoplasm"/>
    <property type="evidence" value="ECO:0007669"/>
    <property type="project" value="TreeGrafter"/>
</dbReference>
<sequence>RIIYQRKEDLSLAGFYYVGYGDCVRCFNCGGGLHDWKEDDDVWVEHSKWFPECTYVIEQMGELFVQIVQQLKALQEK</sequence>
<name>A0AAD8C054_BIOPF</name>
<comment type="caution">
    <text evidence="1">The sequence shown here is derived from an EMBL/GenBank/DDBJ whole genome shotgun (WGS) entry which is preliminary data.</text>
</comment>
<dbReference type="Proteomes" id="UP001233172">
    <property type="component" value="Unassembled WGS sequence"/>
</dbReference>
<dbReference type="Gene3D" id="1.10.1170.10">
    <property type="entry name" value="Inhibitor Of Apoptosis Protein (2mihbC-IAP-1), Chain A"/>
    <property type="match status" value="1"/>
</dbReference>
<dbReference type="GO" id="GO:0031398">
    <property type="term" value="P:positive regulation of protein ubiquitination"/>
    <property type="evidence" value="ECO:0007669"/>
    <property type="project" value="TreeGrafter"/>
</dbReference>
<feature type="non-terminal residue" evidence="1">
    <location>
        <position position="1"/>
    </location>
</feature>
<protein>
    <submittedName>
        <fullName evidence="1">E3 ubiquitin-protein ligase XIAP-like isoform X9</fullName>
    </submittedName>
</protein>
<reference evidence="1" key="1">
    <citation type="journal article" date="2023" name="PLoS Negl. Trop. Dis.">
        <title>A genome sequence for Biomphalaria pfeifferi, the major vector snail for the human-infecting parasite Schistosoma mansoni.</title>
        <authorList>
            <person name="Bu L."/>
            <person name="Lu L."/>
            <person name="Laidemitt M.R."/>
            <person name="Zhang S.M."/>
            <person name="Mutuku M."/>
            <person name="Mkoji G."/>
            <person name="Steinauer M."/>
            <person name="Loker E.S."/>
        </authorList>
    </citation>
    <scope>NUCLEOTIDE SEQUENCE</scope>
    <source>
        <strain evidence="1">KasaAsao</strain>
    </source>
</reference>
<dbReference type="GO" id="GO:0043066">
    <property type="term" value="P:negative regulation of apoptotic process"/>
    <property type="evidence" value="ECO:0007669"/>
    <property type="project" value="TreeGrafter"/>
</dbReference>
<dbReference type="InterPro" id="IPR001370">
    <property type="entry name" value="BIR_rpt"/>
</dbReference>
<proteinExistence type="predicted"/>
<dbReference type="GO" id="GO:0061630">
    <property type="term" value="F:ubiquitin protein ligase activity"/>
    <property type="evidence" value="ECO:0007669"/>
    <property type="project" value="TreeGrafter"/>
</dbReference>
<dbReference type="PANTHER" id="PTHR10044:SF139">
    <property type="entry name" value="DEATH-ASSOCIATED INHIBITOR OF APOPTOSIS 2"/>
    <property type="match status" value="1"/>
</dbReference>
<dbReference type="AlphaFoldDB" id="A0AAD8C054"/>
<dbReference type="GO" id="GO:0043027">
    <property type="term" value="F:cysteine-type endopeptidase inhibitor activity involved in apoptotic process"/>
    <property type="evidence" value="ECO:0007669"/>
    <property type="project" value="TreeGrafter"/>
</dbReference>
<dbReference type="PROSITE" id="PS50143">
    <property type="entry name" value="BIR_REPEAT_2"/>
    <property type="match status" value="1"/>
</dbReference>
<evidence type="ECO:0000313" key="1">
    <source>
        <dbReference type="EMBL" id="KAK0063292.1"/>
    </source>
</evidence>
<dbReference type="GO" id="GO:0005634">
    <property type="term" value="C:nucleus"/>
    <property type="evidence" value="ECO:0007669"/>
    <property type="project" value="TreeGrafter"/>
</dbReference>
<accession>A0AAD8C054</accession>
<dbReference type="CDD" id="cd00022">
    <property type="entry name" value="BIR"/>
    <property type="match status" value="1"/>
</dbReference>
<dbReference type="SMART" id="SM00238">
    <property type="entry name" value="BIR"/>
    <property type="match status" value="1"/>
</dbReference>
<dbReference type="SUPFAM" id="SSF57924">
    <property type="entry name" value="Inhibitor of apoptosis (IAP) repeat"/>
    <property type="match status" value="1"/>
</dbReference>
<reference evidence="1" key="2">
    <citation type="submission" date="2023-04" db="EMBL/GenBank/DDBJ databases">
        <authorList>
            <person name="Bu L."/>
            <person name="Lu L."/>
            <person name="Laidemitt M.R."/>
            <person name="Zhang S.M."/>
            <person name="Mutuku M."/>
            <person name="Mkoji G."/>
            <person name="Steinauer M."/>
            <person name="Loker E.S."/>
        </authorList>
    </citation>
    <scope>NUCLEOTIDE SEQUENCE</scope>
    <source>
        <strain evidence="1">KasaAsao</strain>
        <tissue evidence="1">Whole Snail</tissue>
    </source>
</reference>
<dbReference type="InterPro" id="IPR050784">
    <property type="entry name" value="IAP"/>
</dbReference>
<keyword evidence="2" id="KW-1185">Reference proteome</keyword>
<dbReference type="PANTHER" id="PTHR10044">
    <property type="entry name" value="INHIBITOR OF APOPTOSIS"/>
    <property type="match status" value="1"/>
</dbReference>
<evidence type="ECO:0000313" key="2">
    <source>
        <dbReference type="Proteomes" id="UP001233172"/>
    </source>
</evidence>
<dbReference type="GO" id="GO:0051726">
    <property type="term" value="P:regulation of cell cycle"/>
    <property type="evidence" value="ECO:0007669"/>
    <property type="project" value="TreeGrafter"/>
</dbReference>
<gene>
    <name evidence="1" type="ORF">Bpfe_007488</name>
</gene>
<feature type="non-terminal residue" evidence="1">
    <location>
        <position position="77"/>
    </location>
</feature>
<dbReference type="EMBL" id="JASAOG010000022">
    <property type="protein sequence ID" value="KAK0063292.1"/>
    <property type="molecule type" value="Genomic_DNA"/>
</dbReference>
<dbReference type="Pfam" id="PF00653">
    <property type="entry name" value="BIR"/>
    <property type="match status" value="1"/>
</dbReference>
<organism evidence="1 2">
    <name type="scientific">Biomphalaria pfeifferi</name>
    <name type="common">Bloodfluke planorb</name>
    <name type="synonym">Freshwater snail</name>
    <dbReference type="NCBI Taxonomy" id="112525"/>
    <lineage>
        <taxon>Eukaryota</taxon>
        <taxon>Metazoa</taxon>
        <taxon>Spiralia</taxon>
        <taxon>Lophotrochozoa</taxon>
        <taxon>Mollusca</taxon>
        <taxon>Gastropoda</taxon>
        <taxon>Heterobranchia</taxon>
        <taxon>Euthyneura</taxon>
        <taxon>Panpulmonata</taxon>
        <taxon>Hygrophila</taxon>
        <taxon>Lymnaeoidea</taxon>
        <taxon>Planorbidae</taxon>
        <taxon>Biomphalaria</taxon>
    </lineage>
</organism>